<evidence type="ECO:0000256" key="1">
    <source>
        <dbReference type="SAM" id="MobiDB-lite"/>
    </source>
</evidence>
<keyword evidence="4" id="KW-1185">Reference proteome</keyword>
<dbReference type="EMBL" id="CH991556">
    <property type="protein sequence ID" value="EDQ88027.1"/>
    <property type="molecule type" value="Genomic_DNA"/>
</dbReference>
<proteinExistence type="predicted"/>
<organism evidence="3 4">
    <name type="scientific">Monosiga brevicollis</name>
    <name type="common">Choanoflagellate</name>
    <dbReference type="NCBI Taxonomy" id="81824"/>
    <lineage>
        <taxon>Eukaryota</taxon>
        <taxon>Choanoflagellata</taxon>
        <taxon>Craspedida</taxon>
        <taxon>Salpingoecidae</taxon>
        <taxon>Monosiga</taxon>
    </lineage>
</organism>
<dbReference type="eggNOG" id="ENOG502SP2Q">
    <property type="taxonomic scope" value="Eukaryota"/>
</dbReference>
<feature type="region of interest" description="Disordered" evidence="1">
    <location>
        <begin position="1"/>
        <end position="29"/>
    </location>
</feature>
<dbReference type="InParanoid" id="A9V3A7"/>
<name>A9V3A7_MONBE</name>
<dbReference type="Proteomes" id="UP000001357">
    <property type="component" value="Unassembled WGS sequence"/>
</dbReference>
<keyword evidence="2" id="KW-0472">Membrane</keyword>
<dbReference type="AlphaFoldDB" id="A9V3A7"/>
<evidence type="ECO:0000313" key="3">
    <source>
        <dbReference type="EMBL" id="EDQ88027.1"/>
    </source>
</evidence>
<feature type="transmembrane region" description="Helical" evidence="2">
    <location>
        <begin position="42"/>
        <end position="59"/>
    </location>
</feature>
<sequence length="451" mass="50280">MAVAGHQLRRRSSSPASPTRRKWTRAHASASQRKQWPNWTSSVLWALVALAPLLILMYLEVCRVGEVAYLQFHPSPDQLPATLALRRVNHRETLGSDCHNYGVGDDIYFPRFQGEHCGLSEFEASPGHGGLFPVLHKLQFVTKTFANEQAAHDYYWRFWGRHAYEPVPYRLMSDVTLATPGIGMEPHVLLWDPVLYGVSDAQGLGVDLPANSRAKHVMYIFRSGRTFVKVTASGPEHQLAVALTPELVSELAHVVHLNIQMHDAQSWARAYRACSTQLRARVRASMSSVGRQVEQTWRNQTAKMSASVAAANWSWPRGLTLEAWQSNASSTASFRDIFFDQSQGLSSPPEATHDATALVVADAMDEDAGRNFSDQQMRPPYDLQPLHAVTRSYSQLARLNAFLQNSPQLGFWEFITHVLLLAAVCGLAWASVSLEAPKNRLADARMLRASA</sequence>
<reference evidence="3 4" key="1">
    <citation type="journal article" date="2008" name="Nature">
        <title>The genome of the choanoflagellate Monosiga brevicollis and the origin of metazoans.</title>
        <authorList>
            <consortium name="JGI Sequencing"/>
            <person name="King N."/>
            <person name="Westbrook M.J."/>
            <person name="Young S.L."/>
            <person name="Kuo A."/>
            <person name="Abedin M."/>
            <person name="Chapman J."/>
            <person name="Fairclough S."/>
            <person name="Hellsten U."/>
            <person name="Isogai Y."/>
            <person name="Letunic I."/>
            <person name="Marr M."/>
            <person name="Pincus D."/>
            <person name="Putnam N."/>
            <person name="Rokas A."/>
            <person name="Wright K.J."/>
            <person name="Zuzow R."/>
            <person name="Dirks W."/>
            <person name="Good M."/>
            <person name="Goodstein D."/>
            <person name="Lemons D."/>
            <person name="Li W."/>
            <person name="Lyons J.B."/>
            <person name="Morris A."/>
            <person name="Nichols S."/>
            <person name="Richter D.J."/>
            <person name="Salamov A."/>
            <person name="Bork P."/>
            <person name="Lim W.A."/>
            <person name="Manning G."/>
            <person name="Miller W.T."/>
            <person name="McGinnis W."/>
            <person name="Shapiro H."/>
            <person name="Tjian R."/>
            <person name="Grigoriev I.V."/>
            <person name="Rokhsar D."/>
        </authorList>
    </citation>
    <scope>NUCLEOTIDE SEQUENCE [LARGE SCALE GENOMIC DNA]</scope>
    <source>
        <strain evidence="4">MX1 / ATCC 50154</strain>
    </source>
</reference>
<dbReference type="RefSeq" id="XP_001747103.1">
    <property type="nucleotide sequence ID" value="XM_001747051.1"/>
</dbReference>
<keyword evidence="2" id="KW-0812">Transmembrane</keyword>
<dbReference type="GeneID" id="5892379"/>
<evidence type="ECO:0000313" key="4">
    <source>
        <dbReference type="Proteomes" id="UP000001357"/>
    </source>
</evidence>
<feature type="transmembrane region" description="Helical" evidence="2">
    <location>
        <begin position="409"/>
        <end position="430"/>
    </location>
</feature>
<protein>
    <submittedName>
        <fullName evidence="3">Uncharacterized protein</fullName>
    </submittedName>
</protein>
<accession>A9V3A7</accession>
<dbReference type="KEGG" id="mbr:MONBRDRAFT_33062"/>
<evidence type="ECO:0000256" key="2">
    <source>
        <dbReference type="SAM" id="Phobius"/>
    </source>
</evidence>
<keyword evidence="2" id="KW-1133">Transmembrane helix</keyword>
<gene>
    <name evidence="3" type="ORF">MONBRDRAFT_33062</name>
</gene>